<proteinExistence type="inferred from homology"/>
<comment type="caution">
    <text evidence="4">The sequence shown here is derived from an EMBL/GenBank/DDBJ whole genome shotgun (WGS) entry which is preliminary data.</text>
</comment>
<name>A0A9W6LNC8_9FUSO</name>
<dbReference type="PANTHER" id="PTHR43673">
    <property type="entry name" value="NAD(P)H NITROREDUCTASE YDGI-RELATED"/>
    <property type="match status" value="1"/>
</dbReference>
<dbReference type="Gene3D" id="3.40.109.10">
    <property type="entry name" value="NADH Oxidase"/>
    <property type="match status" value="1"/>
</dbReference>
<feature type="domain" description="Nitroreductase" evidence="3">
    <location>
        <begin position="7"/>
        <end position="171"/>
    </location>
</feature>
<dbReference type="PANTHER" id="PTHR43673:SF10">
    <property type="entry name" value="NADH DEHYDROGENASE_NAD(P)H NITROREDUCTASE XCC3605-RELATED"/>
    <property type="match status" value="1"/>
</dbReference>
<dbReference type="InterPro" id="IPR029479">
    <property type="entry name" value="Nitroreductase"/>
</dbReference>
<evidence type="ECO:0000313" key="5">
    <source>
        <dbReference type="Proteomes" id="UP001144471"/>
    </source>
</evidence>
<organism evidence="4 5">
    <name type="scientific">Propionigenium maris DSM 9537</name>
    <dbReference type="NCBI Taxonomy" id="1123000"/>
    <lineage>
        <taxon>Bacteria</taxon>
        <taxon>Fusobacteriati</taxon>
        <taxon>Fusobacteriota</taxon>
        <taxon>Fusobacteriia</taxon>
        <taxon>Fusobacteriales</taxon>
        <taxon>Fusobacteriaceae</taxon>
        <taxon>Propionigenium</taxon>
    </lineage>
</organism>
<comment type="similarity">
    <text evidence="1">Belongs to the nitroreductase family.</text>
</comment>
<dbReference type="Proteomes" id="UP001144471">
    <property type="component" value="Unassembled WGS sequence"/>
</dbReference>
<dbReference type="InterPro" id="IPR000415">
    <property type="entry name" value="Nitroreductase-like"/>
</dbReference>
<reference evidence="4" key="1">
    <citation type="submission" date="2022-12" db="EMBL/GenBank/DDBJ databases">
        <title>Reference genome sequencing for broad-spectrum identification of bacterial and archaeal isolates by mass spectrometry.</title>
        <authorList>
            <person name="Sekiguchi Y."/>
            <person name="Tourlousse D.M."/>
        </authorList>
    </citation>
    <scope>NUCLEOTIDE SEQUENCE</scope>
    <source>
        <strain evidence="4">10succ1</strain>
    </source>
</reference>
<dbReference type="SUPFAM" id="SSF55469">
    <property type="entry name" value="FMN-dependent nitroreductase-like"/>
    <property type="match status" value="1"/>
</dbReference>
<accession>A0A9W6LNC8</accession>
<protein>
    <submittedName>
        <fullName evidence="4">Nitroreductase</fullName>
    </submittedName>
</protein>
<evidence type="ECO:0000313" key="4">
    <source>
        <dbReference type="EMBL" id="GLI56764.1"/>
    </source>
</evidence>
<gene>
    <name evidence="4" type="ORF">PM10SUCC1_22780</name>
</gene>
<evidence type="ECO:0000259" key="3">
    <source>
        <dbReference type="Pfam" id="PF00881"/>
    </source>
</evidence>
<sequence>MNTLEVISKRRSIRKFKDLPLPEETLNIILKAATQAPSGKNRQPWKFILVREDKRREMVDTMRRGISKMKESGMDVGSSERSADIMEEAPVTIFIFNPYGKAPWLPHSVRESFENLVDIQSAGAAIQNMLLAAQELGVGSLWICNIFYAYEELCTWLGEEGEMVAAVSLGYPDEAPDARPRKPLEDVIRQL</sequence>
<evidence type="ECO:0000256" key="2">
    <source>
        <dbReference type="ARBA" id="ARBA00023002"/>
    </source>
</evidence>
<dbReference type="AlphaFoldDB" id="A0A9W6LNC8"/>
<dbReference type="CDD" id="cd02136">
    <property type="entry name" value="PnbA_NfnB-like"/>
    <property type="match status" value="1"/>
</dbReference>
<dbReference type="GO" id="GO:0016491">
    <property type="term" value="F:oxidoreductase activity"/>
    <property type="evidence" value="ECO:0007669"/>
    <property type="project" value="UniProtKB-KW"/>
</dbReference>
<keyword evidence="2" id="KW-0560">Oxidoreductase</keyword>
<keyword evidence="5" id="KW-1185">Reference proteome</keyword>
<dbReference type="EMBL" id="BSDY01000010">
    <property type="protein sequence ID" value="GLI56764.1"/>
    <property type="molecule type" value="Genomic_DNA"/>
</dbReference>
<dbReference type="Pfam" id="PF00881">
    <property type="entry name" value="Nitroreductase"/>
    <property type="match status" value="1"/>
</dbReference>
<dbReference type="RefSeq" id="WP_281836109.1">
    <property type="nucleotide sequence ID" value="NZ_BSDY01000010.1"/>
</dbReference>
<evidence type="ECO:0000256" key="1">
    <source>
        <dbReference type="ARBA" id="ARBA00007118"/>
    </source>
</evidence>